<evidence type="ECO:0000259" key="2">
    <source>
        <dbReference type="Pfam" id="PF10145"/>
    </source>
</evidence>
<protein>
    <submittedName>
        <fullName evidence="3">Phage tail tape measure protein</fullName>
    </submittedName>
</protein>
<dbReference type="Proteomes" id="UP001462502">
    <property type="component" value="Unassembled WGS sequence"/>
</dbReference>
<sequence length="702" mass="72367">MNNELPLTVRIMADAARYAAGLGVGIRETAKFSAAVRKELTAVKAMFGGLHGQILTLTGGLTALKVGMDSAGLDKSLTNIKLTAGATYTEMEQLRRDLFAMGSDTGRGVDDLKQGFNNLIQMGQGWKEARQEIEATNIAMAVSGANADKLTSALGVASVAFHFDLSKEGKALELLDQMTVAGRKGNAELENLSDIFGRVGPSAASAGMGFTKTLAFIEGLSLIERQPERLATLAESTLRLFNNMNYAKEAAKATKIKFFNADGSRRDAVAVLEDLRVRFQKLKTDKERALWLQKAFGKADLDTIKGLKILLSGQSLANVKDFDNSIRNASGTLKRELPEAISNAVDQTGRLKASLREAADGFVRPINDTLQMSIRWAMDKKKNGGLELDGKDMLLGGVGVAVGTALAARYGGKLIGGIAGTLGGTAAGVATGKALQEAAGVMPVYVVNMPSGGLPGGAVPPVPGLPGGAAGGAAAGAAGAASWRAGAALAMGLPLQEFLALGASAWATAAAGVLASAAAGYGIGTGVYKLTEGTDAGDWIVDKIGGGIAHVLALFGNEEAKAAIETNRQAQEASGGGANAESPTVRTAKGQSGPDHSAPSVPTSSYAQTFKAAQAAKQAAAAQTHQSADADVTNSLNKILQRYGEEDAKRAIALSEKIKQADLGGTVKIVVETAPGTTATVQATPANPRMAYQVGRTMQGPN</sequence>
<dbReference type="RefSeq" id="WP_347936149.1">
    <property type="nucleotide sequence ID" value="NZ_JBDXMI010000001.1"/>
</dbReference>
<keyword evidence="4" id="KW-1185">Reference proteome</keyword>
<accession>A0ABV0IVJ0</accession>
<organism evidence="3 4">
    <name type="scientific">Chromobacterium phragmitis</name>
    <dbReference type="NCBI Taxonomy" id="2202141"/>
    <lineage>
        <taxon>Bacteria</taxon>
        <taxon>Pseudomonadati</taxon>
        <taxon>Pseudomonadota</taxon>
        <taxon>Betaproteobacteria</taxon>
        <taxon>Neisseriales</taxon>
        <taxon>Chromobacteriaceae</taxon>
        <taxon>Chromobacterium</taxon>
    </lineage>
</organism>
<feature type="domain" description="Phage tail tape measure protein" evidence="2">
    <location>
        <begin position="100"/>
        <end position="297"/>
    </location>
</feature>
<comment type="caution">
    <text evidence="3">The sequence shown here is derived from an EMBL/GenBank/DDBJ whole genome shotgun (WGS) entry which is preliminary data.</text>
</comment>
<evidence type="ECO:0000256" key="1">
    <source>
        <dbReference type="SAM" id="MobiDB-lite"/>
    </source>
</evidence>
<name>A0ABV0IVJ0_9NEIS</name>
<dbReference type="EMBL" id="JBDXMI010000001">
    <property type="protein sequence ID" value="MEO9385294.1"/>
    <property type="molecule type" value="Genomic_DNA"/>
</dbReference>
<gene>
    <name evidence="3" type="ORF">ABI908_14445</name>
</gene>
<feature type="region of interest" description="Disordered" evidence="1">
    <location>
        <begin position="566"/>
        <end position="604"/>
    </location>
</feature>
<proteinExistence type="predicted"/>
<evidence type="ECO:0000313" key="3">
    <source>
        <dbReference type="EMBL" id="MEO9385294.1"/>
    </source>
</evidence>
<dbReference type="InterPro" id="IPR010090">
    <property type="entry name" value="Phage_tape_meas"/>
</dbReference>
<reference evidence="3 4" key="1">
    <citation type="submission" date="2024-05" db="EMBL/GenBank/DDBJ databases">
        <authorList>
            <person name="De Oliveira J.P."/>
            <person name="Noriler S.A."/>
            <person name="De Oliveira A.G."/>
            <person name="Sipoli D.S."/>
        </authorList>
    </citation>
    <scope>NUCLEOTIDE SEQUENCE [LARGE SCALE GENOMIC DNA]</scope>
    <source>
        <strain evidence="3 4">LABIM192</strain>
    </source>
</reference>
<evidence type="ECO:0000313" key="4">
    <source>
        <dbReference type="Proteomes" id="UP001462502"/>
    </source>
</evidence>
<dbReference type="Pfam" id="PF10145">
    <property type="entry name" value="PhageMin_Tail"/>
    <property type="match status" value="1"/>
</dbReference>